<protein>
    <submittedName>
        <fullName evidence="4">Sugar transferase</fullName>
    </submittedName>
</protein>
<name>A0A1V3FFV8_9BACL</name>
<proteinExistence type="inferred from homology"/>
<keyword evidence="2" id="KW-0472">Membrane</keyword>
<evidence type="ECO:0000259" key="3">
    <source>
        <dbReference type="Pfam" id="PF02397"/>
    </source>
</evidence>
<comment type="caution">
    <text evidence="4">The sequence shown here is derived from an EMBL/GenBank/DDBJ whole genome shotgun (WGS) entry which is preliminary data.</text>
</comment>
<feature type="domain" description="Bacterial sugar transferase" evidence="3">
    <location>
        <begin position="5"/>
        <end position="180"/>
    </location>
</feature>
<dbReference type="Pfam" id="PF02397">
    <property type="entry name" value="Bac_transf"/>
    <property type="match status" value="1"/>
</dbReference>
<evidence type="ECO:0000256" key="2">
    <source>
        <dbReference type="SAM" id="Phobius"/>
    </source>
</evidence>
<dbReference type="AlphaFoldDB" id="A0A1V3FFV8"/>
<accession>A0A1V3FFV8</accession>
<dbReference type="GO" id="GO:0016780">
    <property type="term" value="F:phosphotransferase activity, for other substituted phosphate groups"/>
    <property type="evidence" value="ECO:0007669"/>
    <property type="project" value="TreeGrafter"/>
</dbReference>
<evidence type="ECO:0000256" key="1">
    <source>
        <dbReference type="ARBA" id="ARBA00006464"/>
    </source>
</evidence>
<dbReference type="Proteomes" id="UP000188458">
    <property type="component" value="Unassembled WGS sequence"/>
</dbReference>
<evidence type="ECO:0000313" key="4">
    <source>
        <dbReference type="EMBL" id="OOE00240.1"/>
    </source>
</evidence>
<sequence length="204" mass="23625">MTILKRGFDFVVSLIALIILSPVMLITAILIRYKLGSPVIFKQQRPGLHGKPFYLYKFRTMTDERDENGELLPDHLRLTPFGQFLRKHSLDELPQLFNVLKGDISLVGPRPLLMEYLELYTPEQARRHEVKPGITGWAQVNGRNAISWEEKFKLDVWYVDHQSFWLDLKILFLTVLKVLKSEGISQQGHVTMEKFTGTKEKKSG</sequence>
<keyword evidence="5" id="KW-1185">Reference proteome</keyword>
<keyword evidence="2" id="KW-1133">Transmembrane helix</keyword>
<dbReference type="EMBL" id="MQAD01000033">
    <property type="protein sequence ID" value="OOE00240.1"/>
    <property type="molecule type" value="Genomic_DNA"/>
</dbReference>
<keyword evidence="2" id="KW-0812">Transmembrane</keyword>
<comment type="similarity">
    <text evidence="1">Belongs to the bacterial sugar transferase family.</text>
</comment>
<feature type="transmembrane region" description="Helical" evidence="2">
    <location>
        <begin position="12"/>
        <end position="33"/>
    </location>
</feature>
<reference evidence="5" key="1">
    <citation type="submission" date="2016-11" db="EMBL/GenBank/DDBJ databases">
        <title>Draft genome sequence of Anoxybacillus sp. strain 103 isolated from the Qarvajar hot spring in Nagorno-Karabach.</title>
        <authorList>
            <person name="Hovhannisyan P."/>
            <person name="Panosyan H."/>
            <person name="Birkeland N.-K."/>
        </authorList>
    </citation>
    <scope>NUCLEOTIDE SEQUENCE [LARGE SCALE GENOMIC DNA]</scope>
    <source>
        <strain evidence="5">103</strain>
    </source>
</reference>
<dbReference type="PANTHER" id="PTHR30576:SF8">
    <property type="entry name" value="UNDECAPRENYL-PHOSPHATE GALACTOSE PHOSPHOTRANSFERASE"/>
    <property type="match status" value="1"/>
</dbReference>
<dbReference type="RefSeq" id="WP_077429928.1">
    <property type="nucleotide sequence ID" value="NZ_MQAD01000033.1"/>
</dbReference>
<dbReference type="PANTHER" id="PTHR30576">
    <property type="entry name" value="COLANIC BIOSYNTHESIS UDP-GLUCOSE LIPID CARRIER TRANSFERASE"/>
    <property type="match status" value="1"/>
</dbReference>
<organism evidence="4 5">
    <name type="scientific">Anoxybacillus kestanbolensis</name>
    <dbReference type="NCBI Taxonomy" id="227476"/>
    <lineage>
        <taxon>Bacteria</taxon>
        <taxon>Bacillati</taxon>
        <taxon>Bacillota</taxon>
        <taxon>Bacilli</taxon>
        <taxon>Bacillales</taxon>
        <taxon>Anoxybacillaceae</taxon>
        <taxon>Anoxybacillus</taxon>
    </lineage>
</organism>
<keyword evidence="4" id="KW-0808">Transferase</keyword>
<evidence type="ECO:0000313" key="5">
    <source>
        <dbReference type="Proteomes" id="UP000188458"/>
    </source>
</evidence>
<gene>
    <name evidence="4" type="ORF">BO219_13505</name>
</gene>
<dbReference type="InterPro" id="IPR003362">
    <property type="entry name" value="Bact_transf"/>
</dbReference>